<proteinExistence type="inferred from homology"/>
<dbReference type="GO" id="GO:0032259">
    <property type="term" value="P:methylation"/>
    <property type="evidence" value="ECO:0007669"/>
    <property type="project" value="UniProtKB-KW"/>
</dbReference>
<dbReference type="EMBL" id="BAUT01000135">
    <property type="protein sequence ID" value="GAE28603.1"/>
    <property type="molecule type" value="Genomic_DNA"/>
</dbReference>
<evidence type="ECO:0000313" key="7">
    <source>
        <dbReference type="EMBL" id="GAE28603.1"/>
    </source>
</evidence>
<evidence type="ECO:0000256" key="5">
    <source>
        <dbReference type="ARBA" id="ARBA00022747"/>
    </source>
</evidence>
<dbReference type="Proteomes" id="UP000018890">
    <property type="component" value="Unassembled WGS sequence"/>
</dbReference>
<organism evidence="7 8">
    <name type="scientific">Halalkalibacter wakoensis JCM 9140</name>
    <dbReference type="NCBI Taxonomy" id="1236970"/>
    <lineage>
        <taxon>Bacteria</taxon>
        <taxon>Bacillati</taxon>
        <taxon>Bacillota</taxon>
        <taxon>Bacilli</taxon>
        <taxon>Bacillales</taxon>
        <taxon>Bacillaceae</taxon>
        <taxon>Halalkalibacter</taxon>
    </lineage>
</organism>
<keyword evidence="3" id="KW-0808">Transferase</keyword>
<dbReference type="PRINTS" id="PR00506">
    <property type="entry name" value="D21N6MTFRASE"/>
</dbReference>
<keyword evidence="2" id="KW-0489">Methyltransferase</keyword>
<evidence type="ECO:0000259" key="6">
    <source>
        <dbReference type="Pfam" id="PF01555"/>
    </source>
</evidence>
<keyword evidence="8" id="KW-1185">Reference proteome</keyword>
<dbReference type="SUPFAM" id="SSF53335">
    <property type="entry name" value="S-adenosyl-L-methionine-dependent methyltransferases"/>
    <property type="match status" value="1"/>
</dbReference>
<comment type="caution">
    <text evidence="7">The sequence shown here is derived from an EMBL/GenBank/DDBJ whole genome shotgun (WGS) entry which is preliminary data.</text>
</comment>
<evidence type="ECO:0000256" key="3">
    <source>
        <dbReference type="ARBA" id="ARBA00022679"/>
    </source>
</evidence>
<dbReference type="InterPro" id="IPR002941">
    <property type="entry name" value="DNA_methylase_N4/N6"/>
</dbReference>
<sequence length="375" mass="43567">MVSKMNGETLDLTKQNIERLKELFPEVLTDGEKIDFDLLKTVLGEVVEDNNERYQFTWHGKKQAILGAQKPSKGTLRAEPEKSKNFDATGNIYIEGDNLEVLKLLQKSYNGRIDLIYIDPPYNTGKDFVYRDNFKKSIENYFEQTMQVDSKGNRFSTNTESNGRYHTDWLNMIYPRLKLARNLLSDKGAIFISIDDHEAANLIKICDEIFGENCFVCSAIWRSSDNSNNDAKQFSNDHNYTLVYSKKPLWQPKKQFDLSKQQHFKNPDNDPNGPYFDGNPLNSPNYRENLIYDVISPTGHVIKPPKNGWRWSKETLQQKIETGEIRFTEDGKRFRRRTYLKDMTGLPPSSLWTDLERTGHNRQAKYELLDFTSVA</sequence>
<dbReference type="STRING" id="1236970.JCM9140_4853"/>
<keyword evidence="4" id="KW-0949">S-adenosyl-L-methionine</keyword>
<gene>
    <name evidence="7" type="ORF">JCM9140_4853</name>
</gene>
<dbReference type="RefSeq" id="WP_052002485.1">
    <property type="nucleotide sequence ID" value="NZ_BAUT01000135.1"/>
</dbReference>
<dbReference type="InterPro" id="IPR002295">
    <property type="entry name" value="N4/N6-MTase_EcoPI_Mod-like"/>
</dbReference>
<feature type="domain" description="DNA methylase N-4/N-6" evidence="6">
    <location>
        <begin position="113"/>
        <end position="272"/>
    </location>
</feature>
<dbReference type="GO" id="GO:0003677">
    <property type="term" value="F:DNA binding"/>
    <property type="evidence" value="ECO:0007669"/>
    <property type="project" value="InterPro"/>
</dbReference>
<keyword evidence="5" id="KW-0680">Restriction system</keyword>
<dbReference type="Gene3D" id="3.40.50.150">
    <property type="entry name" value="Vaccinia Virus protein VP39"/>
    <property type="match status" value="1"/>
</dbReference>
<dbReference type="PROSITE" id="PS00092">
    <property type="entry name" value="N6_MTASE"/>
    <property type="match status" value="1"/>
</dbReference>
<dbReference type="InterPro" id="IPR002052">
    <property type="entry name" value="DNA_methylase_N6_adenine_CS"/>
</dbReference>
<evidence type="ECO:0000313" key="8">
    <source>
        <dbReference type="Proteomes" id="UP000018890"/>
    </source>
</evidence>
<accession>W4QA92</accession>
<dbReference type="Pfam" id="PF01555">
    <property type="entry name" value="N6_N4_Mtase"/>
    <property type="match status" value="1"/>
</dbReference>
<dbReference type="GO" id="GO:0009307">
    <property type="term" value="P:DNA restriction-modification system"/>
    <property type="evidence" value="ECO:0007669"/>
    <property type="project" value="UniProtKB-KW"/>
</dbReference>
<dbReference type="GO" id="GO:0008170">
    <property type="term" value="F:N-methyltransferase activity"/>
    <property type="evidence" value="ECO:0007669"/>
    <property type="project" value="InterPro"/>
</dbReference>
<dbReference type="REBASE" id="80344">
    <property type="entry name" value="M.Bwa9140ORF4853P"/>
</dbReference>
<dbReference type="AlphaFoldDB" id="W4QA92"/>
<name>W4QA92_9BACI</name>
<reference evidence="7" key="1">
    <citation type="journal article" date="2014" name="Genome Announc.">
        <title>Draft Genome Sequences of Three Alkaliphilic Bacillus Strains, Bacillus wakoensis JCM 9140T, Bacillus akibai JCM 9157T, and Bacillus hemicellulosilyticus JCM 9152T.</title>
        <authorList>
            <person name="Yuki M."/>
            <person name="Oshima K."/>
            <person name="Suda W."/>
            <person name="Oshida Y."/>
            <person name="Kitamura K."/>
            <person name="Iida T."/>
            <person name="Hattori M."/>
            <person name="Ohkuma M."/>
        </authorList>
    </citation>
    <scope>NUCLEOTIDE SEQUENCE [LARGE SCALE GENOMIC DNA]</scope>
    <source>
        <strain evidence="7">JCM 9140</strain>
    </source>
</reference>
<evidence type="ECO:0000256" key="2">
    <source>
        <dbReference type="ARBA" id="ARBA00022603"/>
    </source>
</evidence>
<comment type="similarity">
    <text evidence="1">Belongs to the N(4)/N(6)-methyltransferase family.</text>
</comment>
<evidence type="ECO:0000256" key="4">
    <source>
        <dbReference type="ARBA" id="ARBA00022691"/>
    </source>
</evidence>
<protein>
    <submittedName>
        <fullName evidence="7">Type III restriction-modification system methylation subunit</fullName>
    </submittedName>
</protein>
<evidence type="ECO:0000256" key="1">
    <source>
        <dbReference type="ARBA" id="ARBA00006594"/>
    </source>
</evidence>
<dbReference type="InterPro" id="IPR029063">
    <property type="entry name" value="SAM-dependent_MTases_sf"/>
</dbReference>